<keyword evidence="1" id="KW-0560">Oxidoreductase</keyword>
<dbReference type="AlphaFoldDB" id="V2YP66"/>
<feature type="domain" description="Gal80p-like C-terminal" evidence="3">
    <location>
        <begin position="143"/>
        <end position="301"/>
    </location>
</feature>
<dbReference type="GO" id="GO:0000166">
    <property type="term" value="F:nucleotide binding"/>
    <property type="evidence" value="ECO:0007669"/>
    <property type="project" value="InterPro"/>
</dbReference>
<dbReference type="Pfam" id="PF22685">
    <property type="entry name" value="Gal80p_C-like"/>
    <property type="match status" value="1"/>
</dbReference>
<evidence type="ECO:0000313" key="4">
    <source>
        <dbReference type="EMBL" id="ESK93484.1"/>
    </source>
</evidence>
<dbReference type="InterPro" id="IPR055080">
    <property type="entry name" value="Gal80p-like_C"/>
</dbReference>
<reference evidence="4 5" key="1">
    <citation type="journal article" date="2014" name="BMC Genomics">
        <title>Genome and secretome analysis of the hemibiotrophic fungal pathogen, Moniliophthora roreri, which causes frosty pod rot disease of cacao: mechanisms of the biotrophic and necrotrophic phases.</title>
        <authorList>
            <person name="Meinhardt L.W."/>
            <person name="Costa G.G.L."/>
            <person name="Thomazella D.P.T."/>
            <person name="Teixeira P.J.P.L."/>
            <person name="Carazzolle M.F."/>
            <person name="Schuster S.C."/>
            <person name="Carlson J.E."/>
            <person name="Guiltinan M.J."/>
            <person name="Mieczkowski P."/>
            <person name="Farmer A."/>
            <person name="Ramaraj T."/>
            <person name="Crozier J."/>
            <person name="Davis R.E."/>
            <person name="Shao J."/>
            <person name="Melnick R.L."/>
            <person name="Pereira G.A.G."/>
            <person name="Bailey B.A."/>
        </authorList>
    </citation>
    <scope>NUCLEOTIDE SEQUENCE [LARGE SCALE GENOMIC DNA]</scope>
    <source>
        <strain evidence="4 5">MCA 2997</strain>
    </source>
</reference>
<dbReference type="OrthoDB" id="64915at2759"/>
<dbReference type="Gene3D" id="3.30.360.10">
    <property type="entry name" value="Dihydrodipicolinate Reductase, domain 2"/>
    <property type="match status" value="1"/>
</dbReference>
<comment type="caution">
    <text evidence="4">The sequence shown here is derived from an EMBL/GenBank/DDBJ whole genome shotgun (WGS) entry which is preliminary data.</text>
</comment>
<gene>
    <name evidence="4" type="ORF">Moror_1676</name>
</gene>
<dbReference type="PANTHER" id="PTHR43818:SF11">
    <property type="entry name" value="BCDNA.GH03377"/>
    <property type="match status" value="1"/>
</dbReference>
<dbReference type="STRING" id="1381753.V2YP66"/>
<dbReference type="EMBL" id="AWSO01000192">
    <property type="protein sequence ID" value="ESK93484.1"/>
    <property type="molecule type" value="Genomic_DNA"/>
</dbReference>
<name>V2YP66_MONRO</name>
<dbReference type="KEGG" id="mrr:Moror_1676"/>
<dbReference type="HOGENOM" id="CLU_023194_25_2_1"/>
<dbReference type="PANTHER" id="PTHR43818">
    <property type="entry name" value="BCDNA.GH03377"/>
    <property type="match status" value="1"/>
</dbReference>
<accession>V2YP66</accession>
<dbReference type="SUPFAM" id="SSF55347">
    <property type="entry name" value="Glyceraldehyde-3-phosphate dehydrogenase-like, C-terminal domain"/>
    <property type="match status" value="1"/>
</dbReference>
<protein>
    <submittedName>
        <fullName evidence="4">Dimeric dihydrodiol</fullName>
    </submittedName>
</protein>
<dbReference type="Pfam" id="PF01408">
    <property type="entry name" value="GFO_IDH_MocA"/>
    <property type="match status" value="1"/>
</dbReference>
<sequence length="376" mass="40326">MAPIKLGFVGLSSKGWATTVLAPPLLQPPLSSQYSLTAVSTTNEASAVDSANKWSEASGGKNKVKPFHGDGSKIAQDADVDLVVVSVKGPQHREPALAAIEAGKDVFVEWPAGKNLRETEELYEAAKRKGVRTIVGCQGRQSPAIRKLKEIVNSGAIGKVLSSTVVARLPHTLYYWGPYIRRSNYQLTALQENGSTQLDVALGHFLEAFTYALGQINSISGATLVCQWPTAQIVDDQGKPTGETLPQDGPTQIAFSGTLQNGAVVSHHWRGGLEPGQGSGVGPLGLVWTIDGEKGNITLESDLPLLHIVAPRLFLNGEQILIEEDGSMIANVGRAWEEFAKGEGKGDYPNFEDALRLRRLLDAISKSSTEGRRVDL</sequence>
<dbReference type="SUPFAM" id="SSF51735">
    <property type="entry name" value="NAD(P)-binding Rossmann-fold domains"/>
    <property type="match status" value="1"/>
</dbReference>
<evidence type="ECO:0000259" key="2">
    <source>
        <dbReference type="Pfam" id="PF01408"/>
    </source>
</evidence>
<dbReference type="Gene3D" id="3.40.50.720">
    <property type="entry name" value="NAD(P)-binding Rossmann-like Domain"/>
    <property type="match status" value="1"/>
</dbReference>
<dbReference type="Proteomes" id="UP000017559">
    <property type="component" value="Unassembled WGS sequence"/>
</dbReference>
<evidence type="ECO:0000313" key="5">
    <source>
        <dbReference type="Proteomes" id="UP000017559"/>
    </source>
</evidence>
<keyword evidence="5" id="KW-1185">Reference proteome</keyword>
<evidence type="ECO:0000259" key="3">
    <source>
        <dbReference type="Pfam" id="PF22685"/>
    </source>
</evidence>
<feature type="domain" description="Gfo/Idh/MocA-like oxidoreductase N-terminal" evidence="2">
    <location>
        <begin position="5"/>
        <end position="136"/>
    </location>
</feature>
<dbReference type="GO" id="GO:0016491">
    <property type="term" value="F:oxidoreductase activity"/>
    <property type="evidence" value="ECO:0007669"/>
    <property type="project" value="UniProtKB-KW"/>
</dbReference>
<dbReference type="InterPro" id="IPR036291">
    <property type="entry name" value="NAD(P)-bd_dom_sf"/>
</dbReference>
<proteinExistence type="predicted"/>
<evidence type="ECO:0000256" key="1">
    <source>
        <dbReference type="ARBA" id="ARBA00023002"/>
    </source>
</evidence>
<dbReference type="InterPro" id="IPR000683">
    <property type="entry name" value="Gfo/Idh/MocA-like_OxRdtase_N"/>
</dbReference>
<organism evidence="4 5">
    <name type="scientific">Moniliophthora roreri (strain MCA 2997)</name>
    <name type="common">Cocoa frosty pod rot fungus</name>
    <name type="synonym">Crinipellis roreri</name>
    <dbReference type="NCBI Taxonomy" id="1381753"/>
    <lineage>
        <taxon>Eukaryota</taxon>
        <taxon>Fungi</taxon>
        <taxon>Dikarya</taxon>
        <taxon>Basidiomycota</taxon>
        <taxon>Agaricomycotina</taxon>
        <taxon>Agaricomycetes</taxon>
        <taxon>Agaricomycetidae</taxon>
        <taxon>Agaricales</taxon>
        <taxon>Marasmiineae</taxon>
        <taxon>Marasmiaceae</taxon>
        <taxon>Moniliophthora</taxon>
    </lineage>
</organism>
<dbReference type="InterPro" id="IPR050463">
    <property type="entry name" value="Gfo/Idh/MocA_oxidrdct_glycsds"/>
</dbReference>